<dbReference type="Proteomes" id="UP001488838">
    <property type="component" value="Unassembled WGS sequence"/>
</dbReference>
<comment type="caution">
    <text evidence="2">The sequence shown here is derived from an EMBL/GenBank/DDBJ whole genome shotgun (WGS) entry which is preliminary data.</text>
</comment>
<feature type="region of interest" description="Disordered" evidence="1">
    <location>
        <begin position="1"/>
        <end position="28"/>
    </location>
</feature>
<sequence>GQEREPGSQRGGRSQRARASPRSAGRRGACLRRAGSWRRTQGWALRAGGGLWKQGSRCPRTSGTAAATRISDQNKRLEEVQYNACFSCSPHIIIAAALLWMIEAACKLAESSLIWTISKIREQYSDKTALIGKHMGESVHIRYTELPFFLALLRHIRSTELPFFL</sequence>
<dbReference type="AlphaFoldDB" id="A0AAW0I5S5"/>
<keyword evidence="3" id="KW-1185">Reference proteome</keyword>
<gene>
    <name evidence="2" type="ORF">U0070_002579</name>
</gene>
<evidence type="ECO:0000313" key="3">
    <source>
        <dbReference type="Proteomes" id="UP001488838"/>
    </source>
</evidence>
<evidence type="ECO:0000313" key="2">
    <source>
        <dbReference type="EMBL" id="KAK7809790.1"/>
    </source>
</evidence>
<feature type="non-terminal residue" evidence="2">
    <location>
        <position position="1"/>
    </location>
</feature>
<dbReference type="EMBL" id="JBBHLL010000213">
    <property type="protein sequence ID" value="KAK7809790.1"/>
    <property type="molecule type" value="Genomic_DNA"/>
</dbReference>
<evidence type="ECO:0000256" key="1">
    <source>
        <dbReference type="SAM" id="MobiDB-lite"/>
    </source>
</evidence>
<protein>
    <submittedName>
        <fullName evidence="2">Uncharacterized protein</fullName>
    </submittedName>
</protein>
<organism evidence="2 3">
    <name type="scientific">Myodes glareolus</name>
    <name type="common">Bank vole</name>
    <name type="synonym">Clethrionomys glareolus</name>
    <dbReference type="NCBI Taxonomy" id="447135"/>
    <lineage>
        <taxon>Eukaryota</taxon>
        <taxon>Metazoa</taxon>
        <taxon>Chordata</taxon>
        <taxon>Craniata</taxon>
        <taxon>Vertebrata</taxon>
        <taxon>Euteleostomi</taxon>
        <taxon>Mammalia</taxon>
        <taxon>Eutheria</taxon>
        <taxon>Euarchontoglires</taxon>
        <taxon>Glires</taxon>
        <taxon>Rodentia</taxon>
        <taxon>Myomorpha</taxon>
        <taxon>Muroidea</taxon>
        <taxon>Cricetidae</taxon>
        <taxon>Arvicolinae</taxon>
        <taxon>Myodes</taxon>
    </lineage>
</organism>
<name>A0AAW0I5S5_MYOGA</name>
<reference evidence="2 3" key="1">
    <citation type="journal article" date="2023" name="bioRxiv">
        <title>Conserved and derived expression patterns and positive selection on dental genes reveal complex evolutionary context of ever-growing rodent molars.</title>
        <authorList>
            <person name="Calamari Z.T."/>
            <person name="Song A."/>
            <person name="Cohen E."/>
            <person name="Akter M."/>
            <person name="Roy R.D."/>
            <person name="Hallikas O."/>
            <person name="Christensen M.M."/>
            <person name="Li P."/>
            <person name="Marangoni P."/>
            <person name="Jernvall J."/>
            <person name="Klein O.D."/>
        </authorList>
    </citation>
    <scope>NUCLEOTIDE SEQUENCE [LARGE SCALE GENOMIC DNA]</scope>
    <source>
        <strain evidence="2">V071</strain>
    </source>
</reference>
<proteinExistence type="predicted"/>
<feature type="compositionally biased region" description="Low complexity" evidence="1">
    <location>
        <begin position="11"/>
        <end position="28"/>
    </location>
</feature>
<accession>A0AAW0I5S5</accession>
<feature type="non-terminal residue" evidence="2">
    <location>
        <position position="165"/>
    </location>
</feature>